<evidence type="ECO:0000256" key="3">
    <source>
        <dbReference type="ARBA" id="ARBA00022452"/>
    </source>
</evidence>
<feature type="signal peptide" evidence="10">
    <location>
        <begin position="1"/>
        <end position="22"/>
    </location>
</feature>
<sequence>MRKALLFVIALFTMTLSIEVSAQQRVITGKVISDEDGQGLPGATVLVKGTTVGTTTDLDGNYSINVPEGSNVLIYSFVGLKTLEEAIGNRSVINVTLTTDASQLSEVVVTAIGIEKEKKALGYAVTTVGDEQIQNRPEADVARVLQGKVAGVNITATNGNSGAGTNIIIRGYSSATGSNQPLFVVDGVPFNTNTNAQSGFGSGGATTSSRFLDIDPNNIENISVLKGLSATVLYGDQGRNGVILVTTKSGSRKRKQAEVTVNQSLFSNNAASLPTFGQVYGNGFQQQPGLFFSNFGPRLDIGLQINHPVANSSLSSIRSAFPEFFEKDANGNPTTTPIKYDYKAYDDPSKTFFQTGLVSNTSVQIQGGSESTGYSASFGYTSDEGFLPGNKLTKYNFGLGINSAISEKFTINSSFTFARTGVDSPPVNAAFGSGPNGGIPSAYAHILFSPRSHDLGGLPFENPVDRSSVYYRAGNDIPNPLWVVKNYKNTSEVNRFFNSTSLNYDFNDNFSVTYRLGLDTYTEVQEAKYNKGGGAGVALEARQGYYRTINIQNTIWNQDLILNWRKTISEKVGVSALLGGNSRYDNYQQNGISSTGQLAFDLFRHTNFLTSANIDPLGAGRMDYLVEERRMGVYANFTFDYSNYLFLNVSARNDWTSTVEPENRRILYPGASVSFIPSDAFNWNSSTVNDLKLRLGYGTSAGFPRPYQTRNILGQSSRAFQNSGGTLFQTQSLSNTLGNPNLKPELHEELEFGIETAMFNNKVRFDISLYQKNTNNLITSSPIDPSTGFTNTTINIGKIRNRGIEFQGTATPVTTASGFSWETIVNWTAYRTVTMELGEGLEEVVYAGFTNLGNFAIPGQPFGIIKGTVFARDEQTGQPIVDNVGTYLEDTEIGILGDPNPKWTGSWINTLRYKGFFMNFMLEYRRGGIIFSNTVTATLARGVTKDPVVDREMSFILPGVKRDGTPNDIQITASNYFFDGYHVGADESNVFDGSAVKLRELSFGYDLPSSLLSKTPFKRASIALSGTNLWFRALNFPPNMNYDVDVLGVGVGNGLGFDFVTGPSSRRFGGTLTLAF</sequence>
<evidence type="ECO:0000256" key="4">
    <source>
        <dbReference type="ARBA" id="ARBA00022692"/>
    </source>
</evidence>
<evidence type="ECO:0000256" key="1">
    <source>
        <dbReference type="ARBA" id="ARBA00004571"/>
    </source>
</evidence>
<dbReference type="Gene3D" id="2.170.130.10">
    <property type="entry name" value="TonB-dependent receptor, plug domain"/>
    <property type="match status" value="1"/>
</dbReference>
<dbReference type="EMBL" id="JANSUY010000004">
    <property type="protein sequence ID" value="MCR9015177.1"/>
    <property type="molecule type" value="Genomic_DNA"/>
</dbReference>
<comment type="caution">
    <text evidence="13">The sequence shown here is derived from an EMBL/GenBank/DDBJ whole genome shotgun (WGS) entry which is preliminary data.</text>
</comment>
<evidence type="ECO:0000256" key="5">
    <source>
        <dbReference type="ARBA" id="ARBA00023077"/>
    </source>
</evidence>
<dbReference type="InterPro" id="IPR008969">
    <property type="entry name" value="CarboxyPept-like_regulatory"/>
</dbReference>
<keyword evidence="3 8" id="KW-1134">Transmembrane beta strand</keyword>
<dbReference type="InterPro" id="IPR036942">
    <property type="entry name" value="Beta-barrel_TonB_sf"/>
</dbReference>
<evidence type="ECO:0000256" key="9">
    <source>
        <dbReference type="RuleBase" id="RU003357"/>
    </source>
</evidence>
<dbReference type="InterPro" id="IPR000531">
    <property type="entry name" value="Beta-barrel_TonB"/>
</dbReference>
<dbReference type="InterPro" id="IPR012910">
    <property type="entry name" value="Plug_dom"/>
</dbReference>
<feature type="domain" description="TonB-dependent receptor plug" evidence="12">
    <location>
        <begin position="119"/>
        <end position="242"/>
    </location>
</feature>
<dbReference type="PROSITE" id="PS52016">
    <property type="entry name" value="TONB_DEPENDENT_REC_3"/>
    <property type="match status" value="1"/>
</dbReference>
<proteinExistence type="inferred from homology"/>
<organism evidence="13 14">
    <name type="scientific">Aquiflexum gelatinilyticum</name>
    <dbReference type="NCBI Taxonomy" id="2961943"/>
    <lineage>
        <taxon>Bacteria</taxon>
        <taxon>Pseudomonadati</taxon>
        <taxon>Bacteroidota</taxon>
        <taxon>Cytophagia</taxon>
        <taxon>Cytophagales</taxon>
        <taxon>Cyclobacteriaceae</taxon>
        <taxon>Aquiflexum</taxon>
    </lineage>
</organism>
<dbReference type="NCBIfam" id="TIGR04056">
    <property type="entry name" value="OMP_RagA_SusC"/>
    <property type="match status" value="1"/>
</dbReference>
<comment type="similarity">
    <text evidence="8 9">Belongs to the TonB-dependent receptor family.</text>
</comment>
<keyword evidence="4 8" id="KW-0812">Transmembrane</keyword>
<evidence type="ECO:0000256" key="10">
    <source>
        <dbReference type="SAM" id="SignalP"/>
    </source>
</evidence>
<comment type="subcellular location">
    <subcellularLocation>
        <location evidence="1 8">Cell outer membrane</location>
        <topology evidence="1 8">Multi-pass membrane protein</topology>
    </subcellularLocation>
</comment>
<dbReference type="Proteomes" id="UP001142175">
    <property type="component" value="Unassembled WGS sequence"/>
</dbReference>
<gene>
    <name evidence="13" type="ORF">NU887_09030</name>
</gene>
<dbReference type="Gene3D" id="2.60.40.1120">
    <property type="entry name" value="Carboxypeptidase-like, regulatory domain"/>
    <property type="match status" value="1"/>
</dbReference>
<keyword evidence="10" id="KW-0732">Signal</keyword>
<dbReference type="SUPFAM" id="SSF56935">
    <property type="entry name" value="Porins"/>
    <property type="match status" value="1"/>
</dbReference>
<dbReference type="GO" id="GO:0009279">
    <property type="term" value="C:cell outer membrane"/>
    <property type="evidence" value="ECO:0007669"/>
    <property type="project" value="UniProtKB-SubCell"/>
</dbReference>
<feature type="domain" description="TonB-dependent receptor-like beta-barrel" evidence="11">
    <location>
        <begin position="451"/>
        <end position="918"/>
    </location>
</feature>
<dbReference type="Gene3D" id="2.40.170.20">
    <property type="entry name" value="TonB-dependent receptor, beta-barrel domain"/>
    <property type="match status" value="1"/>
</dbReference>
<feature type="chain" id="PRO_5040951468" evidence="10">
    <location>
        <begin position="23"/>
        <end position="1076"/>
    </location>
</feature>
<dbReference type="Pfam" id="PF00593">
    <property type="entry name" value="TonB_dep_Rec_b-barrel"/>
    <property type="match status" value="1"/>
</dbReference>
<accession>A0A9X2P7Z9</accession>
<dbReference type="Pfam" id="PF07715">
    <property type="entry name" value="Plug"/>
    <property type="match status" value="1"/>
</dbReference>
<dbReference type="AlphaFoldDB" id="A0A9X2P7Z9"/>
<keyword evidence="6 8" id="KW-0472">Membrane</keyword>
<keyword evidence="7 8" id="KW-0998">Cell outer membrane</keyword>
<evidence type="ECO:0000313" key="13">
    <source>
        <dbReference type="EMBL" id="MCR9015177.1"/>
    </source>
</evidence>
<evidence type="ECO:0000259" key="11">
    <source>
        <dbReference type="Pfam" id="PF00593"/>
    </source>
</evidence>
<evidence type="ECO:0000259" key="12">
    <source>
        <dbReference type="Pfam" id="PF07715"/>
    </source>
</evidence>
<dbReference type="InterPro" id="IPR023996">
    <property type="entry name" value="TonB-dep_OMP_SusC/RagA"/>
</dbReference>
<name>A0A9X2P7Z9_9BACT</name>
<keyword evidence="2 8" id="KW-0813">Transport</keyword>
<evidence type="ECO:0000313" key="14">
    <source>
        <dbReference type="Proteomes" id="UP001142175"/>
    </source>
</evidence>
<protein>
    <submittedName>
        <fullName evidence="13">SusC/RagA family TonB-linked outer membrane protein</fullName>
    </submittedName>
</protein>
<evidence type="ECO:0000256" key="6">
    <source>
        <dbReference type="ARBA" id="ARBA00023136"/>
    </source>
</evidence>
<reference evidence="13" key="1">
    <citation type="submission" date="2022-08" db="EMBL/GenBank/DDBJ databases">
        <authorList>
            <person name="Zhang D."/>
        </authorList>
    </citation>
    <scope>NUCLEOTIDE SEQUENCE</scope>
    <source>
        <strain evidence="13">XJ19-11</strain>
    </source>
</reference>
<keyword evidence="5 9" id="KW-0798">TonB box</keyword>
<evidence type="ECO:0000256" key="8">
    <source>
        <dbReference type="PROSITE-ProRule" id="PRU01360"/>
    </source>
</evidence>
<dbReference type="InterPro" id="IPR039426">
    <property type="entry name" value="TonB-dep_rcpt-like"/>
</dbReference>
<dbReference type="SUPFAM" id="SSF49464">
    <property type="entry name" value="Carboxypeptidase regulatory domain-like"/>
    <property type="match status" value="1"/>
</dbReference>
<keyword evidence="14" id="KW-1185">Reference proteome</keyword>
<dbReference type="InterPro" id="IPR037066">
    <property type="entry name" value="Plug_dom_sf"/>
</dbReference>
<dbReference type="RefSeq" id="WP_258423033.1">
    <property type="nucleotide sequence ID" value="NZ_JANAEZ010000002.1"/>
</dbReference>
<evidence type="ECO:0000256" key="7">
    <source>
        <dbReference type="ARBA" id="ARBA00023237"/>
    </source>
</evidence>
<evidence type="ECO:0000256" key="2">
    <source>
        <dbReference type="ARBA" id="ARBA00022448"/>
    </source>
</evidence>
<dbReference type="Pfam" id="PF13715">
    <property type="entry name" value="CarbopepD_reg_2"/>
    <property type="match status" value="1"/>
</dbReference>